<feature type="domain" description="RNA polymerase sigma-70 region 4" evidence="7">
    <location>
        <begin position="105"/>
        <end position="153"/>
    </location>
</feature>
<evidence type="ECO:0000259" key="7">
    <source>
        <dbReference type="Pfam" id="PF04545"/>
    </source>
</evidence>
<dbReference type="InterPro" id="IPR039425">
    <property type="entry name" value="RNA_pol_sigma-70-like"/>
</dbReference>
<dbReference type="InterPro" id="IPR007627">
    <property type="entry name" value="RNA_pol_sigma70_r2"/>
</dbReference>
<evidence type="ECO:0000256" key="2">
    <source>
        <dbReference type="ARBA" id="ARBA00023015"/>
    </source>
</evidence>
<feature type="domain" description="RNA polymerase sigma-70 region 2" evidence="6">
    <location>
        <begin position="17"/>
        <end position="83"/>
    </location>
</feature>
<keyword evidence="9" id="KW-1185">Reference proteome</keyword>
<dbReference type="EMBL" id="JASJEU010000008">
    <property type="protein sequence ID" value="MDJ1650039.1"/>
    <property type="molecule type" value="Genomic_DNA"/>
</dbReference>
<dbReference type="InterPro" id="IPR014284">
    <property type="entry name" value="RNA_pol_sigma-70_dom"/>
</dbReference>
<dbReference type="RefSeq" id="WP_283831389.1">
    <property type="nucleotide sequence ID" value="NZ_JASJEU010000008.1"/>
</dbReference>
<proteinExistence type="inferred from homology"/>
<dbReference type="PANTHER" id="PTHR43133:SF8">
    <property type="entry name" value="RNA POLYMERASE SIGMA FACTOR HI_1459-RELATED"/>
    <property type="match status" value="1"/>
</dbReference>
<organism evidence="8 9">
    <name type="scientific">Gordonibacter faecis</name>
    <dbReference type="NCBI Taxonomy" id="3047475"/>
    <lineage>
        <taxon>Bacteria</taxon>
        <taxon>Bacillati</taxon>
        <taxon>Actinomycetota</taxon>
        <taxon>Coriobacteriia</taxon>
        <taxon>Eggerthellales</taxon>
        <taxon>Eggerthellaceae</taxon>
        <taxon>Gordonibacter</taxon>
    </lineage>
</organism>
<evidence type="ECO:0000256" key="5">
    <source>
        <dbReference type="ARBA" id="ARBA00023163"/>
    </source>
</evidence>
<dbReference type="Pfam" id="PF04545">
    <property type="entry name" value="Sigma70_r4"/>
    <property type="match status" value="1"/>
</dbReference>
<comment type="caution">
    <text evidence="8">The sequence shown here is derived from an EMBL/GenBank/DDBJ whole genome shotgun (WGS) entry which is preliminary data.</text>
</comment>
<evidence type="ECO:0000313" key="9">
    <source>
        <dbReference type="Proteomes" id="UP001232750"/>
    </source>
</evidence>
<dbReference type="SUPFAM" id="SSF88659">
    <property type="entry name" value="Sigma3 and sigma4 domains of RNA polymerase sigma factors"/>
    <property type="match status" value="1"/>
</dbReference>
<dbReference type="PANTHER" id="PTHR43133">
    <property type="entry name" value="RNA POLYMERASE ECF-TYPE SIGMA FACTO"/>
    <property type="match status" value="1"/>
</dbReference>
<dbReference type="CDD" id="cd06171">
    <property type="entry name" value="Sigma70_r4"/>
    <property type="match status" value="1"/>
</dbReference>
<dbReference type="InterPro" id="IPR013325">
    <property type="entry name" value="RNA_pol_sigma_r2"/>
</dbReference>
<accession>A0ABT7DKI4</accession>
<gene>
    <name evidence="8" type="ORF">QNJ86_04450</name>
</gene>
<reference evidence="8 9" key="1">
    <citation type="submission" date="2023-05" db="EMBL/GenBank/DDBJ databases">
        <title>Gordonibacter KGMB12511T sp. nov., isolated from faeces of healthy Korean.</title>
        <authorList>
            <person name="Kim H.S."/>
            <person name="Kim J.-S."/>
            <person name="Suh M.K."/>
            <person name="Eom M.K."/>
            <person name="Do H.E."/>
            <person name="Lee J.-S."/>
        </authorList>
    </citation>
    <scope>NUCLEOTIDE SEQUENCE [LARGE SCALE GENOMIC DNA]</scope>
    <source>
        <strain evidence="8 9">KGMB12511</strain>
    </source>
</reference>
<dbReference type="NCBIfam" id="TIGR02937">
    <property type="entry name" value="sigma70-ECF"/>
    <property type="match status" value="1"/>
</dbReference>
<evidence type="ECO:0000313" key="8">
    <source>
        <dbReference type="EMBL" id="MDJ1650039.1"/>
    </source>
</evidence>
<evidence type="ECO:0000256" key="3">
    <source>
        <dbReference type="ARBA" id="ARBA00023082"/>
    </source>
</evidence>
<dbReference type="InterPro" id="IPR013324">
    <property type="entry name" value="RNA_pol_sigma_r3/r4-like"/>
</dbReference>
<keyword evidence="5" id="KW-0804">Transcription</keyword>
<name>A0ABT7DKI4_9ACTN</name>
<dbReference type="Proteomes" id="UP001232750">
    <property type="component" value="Unassembled WGS sequence"/>
</dbReference>
<sequence length="165" mass="18228">MGFIGRGLDEEGARRVVEEHYDDVLAYCRRHAPTYDDALDATQETFLRFVRSLPGYRDRGKPLAFLLTVARGVCADAYRRRGRVWEQLDENAAAGEPQGGGVREALASLPPEQREVLELRYDHGLRVNEVARVLGVSRFAAGRRISAALEALKAELSDTGEGGSL</sequence>
<dbReference type="InterPro" id="IPR036388">
    <property type="entry name" value="WH-like_DNA-bd_sf"/>
</dbReference>
<evidence type="ECO:0000256" key="4">
    <source>
        <dbReference type="ARBA" id="ARBA00023125"/>
    </source>
</evidence>
<comment type="similarity">
    <text evidence="1">Belongs to the sigma-70 factor family. ECF subfamily.</text>
</comment>
<dbReference type="Gene3D" id="1.10.1740.10">
    <property type="match status" value="1"/>
</dbReference>
<keyword evidence="4" id="KW-0238">DNA-binding</keyword>
<protein>
    <submittedName>
        <fullName evidence="8">Sigma-70 family RNA polymerase sigma factor</fullName>
    </submittedName>
</protein>
<dbReference type="Pfam" id="PF04542">
    <property type="entry name" value="Sigma70_r2"/>
    <property type="match status" value="1"/>
</dbReference>
<keyword evidence="2" id="KW-0805">Transcription regulation</keyword>
<dbReference type="InterPro" id="IPR007630">
    <property type="entry name" value="RNA_pol_sigma70_r4"/>
</dbReference>
<evidence type="ECO:0000256" key="1">
    <source>
        <dbReference type="ARBA" id="ARBA00010641"/>
    </source>
</evidence>
<dbReference type="Gene3D" id="1.10.10.10">
    <property type="entry name" value="Winged helix-like DNA-binding domain superfamily/Winged helix DNA-binding domain"/>
    <property type="match status" value="1"/>
</dbReference>
<dbReference type="SUPFAM" id="SSF88946">
    <property type="entry name" value="Sigma2 domain of RNA polymerase sigma factors"/>
    <property type="match status" value="1"/>
</dbReference>
<evidence type="ECO:0000259" key="6">
    <source>
        <dbReference type="Pfam" id="PF04542"/>
    </source>
</evidence>
<keyword evidence="3" id="KW-0731">Sigma factor</keyword>